<comment type="similarity">
    <text evidence="2">Belongs to the FliH family.</text>
</comment>
<name>A0A1S1NCK4_9GAMM</name>
<reference evidence="9 10" key="1">
    <citation type="submission" date="2016-10" db="EMBL/GenBank/DDBJ databases">
        <title>Pseudoalteromonas amylolytica sp. nov., isolated from the surface seawater.</title>
        <authorList>
            <person name="Wu Y.-H."/>
            <person name="Cheng H."/>
            <person name="Jin X.-B."/>
            <person name="Wang C.-S."/>
            <person name="Xu X.-W."/>
        </authorList>
    </citation>
    <scope>NUCLEOTIDE SEQUENCE [LARGE SCALE GENOMIC DNA]</scope>
    <source>
        <strain evidence="9 10">JCM 12483</strain>
    </source>
</reference>
<evidence type="ECO:0000313" key="9">
    <source>
        <dbReference type="EMBL" id="OHU97340.1"/>
    </source>
</evidence>
<evidence type="ECO:0000256" key="5">
    <source>
        <dbReference type="ARBA" id="ARBA00022795"/>
    </source>
</evidence>
<dbReference type="AlphaFoldDB" id="A0A1S1NCK4"/>
<gene>
    <name evidence="9" type="ORF">BIW53_03185</name>
</gene>
<comment type="caution">
    <text evidence="9">The sequence shown here is derived from an EMBL/GenBank/DDBJ whole genome shotgun (WGS) entry which is preliminary data.</text>
</comment>
<comment type="function">
    <text evidence="1">Needed for flagellar regrowth and assembly.</text>
</comment>
<dbReference type="Proteomes" id="UP000180253">
    <property type="component" value="Unassembled WGS sequence"/>
</dbReference>
<keyword evidence="6" id="KW-0653">Protein transport</keyword>
<dbReference type="EMBL" id="MNAN01000018">
    <property type="protein sequence ID" value="OHU97340.1"/>
    <property type="molecule type" value="Genomic_DNA"/>
</dbReference>
<dbReference type="OrthoDB" id="10001810at2"/>
<evidence type="ECO:0000259" key="8">
    <source>
        <dbReference type="Pfam" id="PF02108"/>
    </source>
</evidence>
<keyword evidence="5" id="KW-1005">Bacterial flagellum biogenesis</keyword>
<evidence type="ECO:0000256" key="4">
    <source>
        <dbReference type="ARBA" id="ARBA00022448"/>
    </source>
</evidence>
<proteinExistence type="inferred from homology"/>
<dbReference type="STRING" id="327939.BIW53_03185"/>
<dbReference type="RefSeq" id="WP_070990369.1">
    <property type="nucleotide sequence ID" value="NZ_CBCSHD010000008.1"/>
</dbReference>
<keyword evidence="4" id="KW-0813">Transport</keyword>
<evidence type="ECO:0000256" key="2">
    <source>
        <dbReference type="ARBA" id="ARBA00006602"/>
    </source>
</evidence>
<evidence type="ECO:0000256" key="3">
    <source>
        <dbReference type="ARBA" id="ARBA00016507"/>
    </source>
</evidence>
<evidence type="ECO:0000256" key="7">
    <source>
        <dbReference type="ARBA" id="ARBA00023225"/>
    </source>
</evidence>
<evidence type="ECO:0000256" key="6">
    <source>
        <dbReference type="ARBA" id="ARBA00022927"/>
    </source>
</evidence>
<keyword evidence="7" id="KW-1006">Bacterial flagellum protein export</keyword>
<dbReference type="PANTHER" id="PTHR34982:SF1">
    <property type="entry name" value="FLAGELLAR ASSEMBLY PROTEIN FLIH"/>
    <property type="match status" value="1"/>
</dbReference>
<dbReference type="Pfam" id="PF02108">
    <property type="entry name" value="FliH"/>
    <property type="match status" value="1"/>
</dbReference>
<evidence type="ECO:0000256" key="1">
    <source>
        <dbReference type="ARBA" id="ARBA00003041"/>
    </source>
</evidence>
<evidence type="ECO:0000313" key="10">
    <source>
        <dbReference type="Proteomes" id="UP000180253"/>
    </source>
</evidence>
<protein>
    <recommendedName>
        <fullName evidence="3">Flagellar assembly protein FliH</fullName>
    </recommendedName>
</protein>
<dbReference type="InterPro" id="IPR051472">
    <property type="entry name" value="T3SS_Stator/FliH"/>
</dbReference>
<keyword evidence="10" id="KW-1185">Reference proteome</keyword>
<dbReference type="GO" id="GO:0005829">
    <property type="term" value="C:cytosol"/>
    <property type="evidence" value="ECO:0007669"/>
    <property type="project" value="TreeGrafter"/>
</dbReference>
<dbReference type="PANTHER" id="PTHR34982">
    <property type="entry name" value="YOP PROTEINS TRANSLOCATION PROTEIN L"/>
    <property type="match status" value="1"/>
</dbReference>
<dbReference type="InterPro" id="IPR018035">
    <property type="entry name" value="Flagellar_FliH/T3SS_HrpE"/>
</dbReference>
<dbReference type="GO" id="GO:0015031">
    <property type="term" value="P:protein transport"/>
    <property type="evidence" value="ECO:0007669"/>
    <property type="project" value="UniProtKB-KW"/>
</dbReference>
<accession>A0A1S1NCK4</accession>
<feature type="domain" description="Flagellar assembly protein FliH/Type III secretion system HrpE" evidence="8">
    <location>
        <begin position="122"/>
        <end position="221"/>
    </location>
</feature>
<dbReference type="GO" id="GO:0044781">
    <property type="term" value="P:bacterial-type flagellum organization"/>
    <property type="evidence" value="ECO:0007669"/>
    <property type="project" value="UniProtKB-KW"/>
</dbReference>
<organism evidence="9 10">
    <name type="scientific">Pseudoalteromonas byunsanensis</name>
    <dbReference type="NCBI Taxonomy" id="327939"/>
    <lineage>
        <taxon>Bacteria</taxon>
        <taxon>Pseudomonadati</taxon>
        <taxon>Pseudomonadota</taxon>
        <taxon>Gammaproteobacteria</taxon>
        <taxon>Alteromonadales</taxon>
        <taxon>Pseudoalteromonadaceae</taxon>
        <taxon>Pseudoalteromonas</taxon>
    </lineage>
</organism>
<sequence>MIDSVKTYYGPKSSKPAVTESPIVTAVQQEAKPDARALLMAMESSERQQLIAELFQSDIETIVKTESERGYKEGLDKGVKEAQNLTSQRAEEIEKGLAEQQQQLDILLKNISALTPEIQLKDEEIYETITLAVFKLLGERLEQGTYLQQVVERAIEESLMSKSVVLCLSPEDHQLVQSHIQSQYAQQLQEKVVIKEDKRLSIGDTRLELANGCIESNFGEKLQVWCKNLVQLQRGTSVG</sequence>